<proteinExistence type="inferred from homology"/>
<dbReference type="GO" id="GO:0061665">
    <property type="term" value="F:SUMO ligase activity"/>
    <property type="evidence" value="ECO:0007669"/>
    <property type="project" value="TreeGrafter"/>
</dbReference>
<evidence type="ECO:0000256" key="3">
    <source>
        <dbReference type="ARBA" id="ARBA00022679"/>
    </source>
</evidence>
<feature type="compositionally biased region" description="Polar residues" evidence="9">
    <location>
        <begin position="656"/>
        <end position="676"/>
    </location>
</feature>
<dbReference type="Pfam" id="PF14324">
    <property type="entry name" value="PINIT"/>
    <property type="match status" value="1"/>
</dbReference>
<dbReference type="PROSITE" id="PS51044">
    <property type="entry name" value="ZF_SP_RING"/>
    <property type="match status" value="1"/>
</dbReference>
<dbReference type="OrthoDB" id="3972377at2759"/>
<dbReference type="Gene3D" id="2.60.120.780">
    <property type="entry name" value="PINIT domain"/>
    <property type="match status" value="1"/>
</dbReference>
<dbReference type="GO" id="GO:0008270">
    <property type="term" value="F:zinc ion binding"/>
    <property type="evidence" value="ECO:0007669"/>
    <property type="project" value="UniProtKB-KW"/>
</dbReference>
<evidence type="ECO:0000256" key="1">
    <source>
        <dbReference type="ARBA" id="ARBA00004718"/>
    </source>
</evidence>
<evidence type="ECO:0000256" key="6">
    <source>
        <dbReference type="ARBA" id="ARBA00022786"/>
    </source>
</evidence>
<feature type="compositionally biased region" description="Polar residues" evidence="9">
    <location>
        <begin position="626"/>
        <end position="643"/>
    </location>
</feature>
<gene>
    <name evidence="12" type="ORF">HANVADRAFT_81897</name>
</gene>
<comment type="caution">
    <text evidence="12">The sequence shown here is derived from an EMBL/GenBank/DDBJ whole genome shotgun (WGS) entry which is preliminary data.</text>
</comment>
<evidence type="ECO:0000256" key="5">
    <source>
        <dbReference type="ARBA" id="ARBA00022771"/>
    </source>
</evidence>
<keyword evidence="4" id="KW-0479">Metal-binding</keyword>
<keyword evidence="5 8" id="KW-0863">Zinc-finger</keyword>
<organism evidence="12 13">
    <name type="scientific">Hanseniaspora valbyensis NRRL Y-1626</name>
    <dbReference type="NCBI Taxonomy" id="766949"/>
    <lineage>
        <taxon>Eukaryota</taxon>
        <taxon>Fungi</taxon>
        <taxon>Dikarya</taxon>
        <taxon>Ascomycota</taxon>
        <taxon>Saccharomycotina</taxon>
        <taxon>Saccharomycetes</taxon>
        <taxon>Saccharomycodales</taxon>
        <taxon>Saccharomycodaceae</taxon>
        <taxon>Hanseniaspora</taxon>
    </lineage>
</organism>
<comment type="pathway">
    <text evidence="1">Protein modification; protein sumoylation.</text>
</comment>
<name>A0A1B7TC84_9ASCO</name>
<feature type="domain" description="PINIT" evidence="11">
    <location>
        <begin position="194"/>
        <end position="361"/>
    </location>
</feature>
<dbReference type="GO" id="GO:0016925">
    <property type="term" value="P:protein sumoylation"/>
    <property type="evidence" value="ECO:0007669"/>
    <property type="project" value="UniProtKB-UniPathway"/>
</dbReference>
<feature type="region of interest" description="Disordered" evidence="9">
    <location>
        <begin position="582"/>
        <end position="609"/>
    </location>
</feature>
<sequence length="701" mass="80870">MARSSLTRPYFLYPPLNSQIKFENDENIRILLNKCKVTQLKVILRMYKMPVAGLKVNLIKSLMEKWERLSSTSINENAIKDLKNQNTSGAVFFYFTLFVVCKHPTAYNNFIPNGMVFYQYCVEYPNTPIYILFARALIKCYKCTSDDFDKEIFPNVTKHDLIEPFKERPHGQNDNPYDQRPNVPMYNNNIPINRARNLYSNMTCVGVYDDEILMLLNNFDYIKSPFFSKIRSIKRQILPKSGMKQVEIIKFQLSDSDVDRLNRSLNQESPYSFEILLYCAPIKSMMSKNENISFPSPIEIKINSHQVSDYIRGIKDKPDTAQPARLTEHIIKETLKENIVQITFLRTQFQYVCNVYLVRSYNGLQLYNRSIKINEHIDKATTIAKAQQILKEDDEELQMETMRMSLQCPISYSRMKFPVRSKYCNHIQCFDAQWYLEAQRQVPLWECPVCQDKIKLSDIRLCDYTAEILANCKNDDDEQVEITKDGTYKYLENDMGDDDYSDDEMDGFQKNEKTYFGNATPKKKSELEPEVINLISDDDDEEEQASLPVLSNNTNSSYTNGFHPIQLPILTTAESEERVGNIAPEPQYDQLNASEANGNEEEEEEMPSLRNDGRDLTASLAQHFNLNSGLSNDNHDSNGQNNITPPTQVTSSTQSINRPNENNISITPVDSNSNKALGNFNKRRASTELTREAFIDLTGDD</sequence>
<dbReference type="PANTHER" id="PTHR10782:SF4">
    <property type="entry name" value="TONALLI, ISOFORM E"/>
    <property type="match status" value="1"/>
</dbReference>
<reference evidence="13" key="1">
    <citation type="journal article" date="2016" name="Proc. Natl. Acad. Sci. U.S.A.">
        <title>Comparative genomics of biotechnologically important yeasts.</title>
        <authorList>
            <person name="Riley R."/>
            <person name="Haridas S."/>
            <person name="Wolfe K.H."/>
            <person name="Lopes M.R."/>
            <person name="Hittinger C.T."/>
            <person name="Goeker M."/>
            <person name="Salamov A.A."/>
            <person name="Wisecaver J.H."/>
            <person name="Long T.M."/>
            <person name="Calvey C.H."/>
            <person name="Aerts A.L."/>
            <person name="Barry K.W."/>
            <person name="Choi C."/>
            <person name="Clum A."/>
            <person name="Coughlan A.Y."/>
            <person name="Deshpande S."/>
            <person name="Douglass A.P."/>
            <person name="Hanson S.J."/>
            <person name="Klenk H.-P."/>
            <person name="LaButti K.M."/>
            <person name="Lapidus A."/>
            <person name="Lindquist E.A."/>
            <person name="Lipzen A.M."/>
            <person name="Meier-Kolthoff J.P."/>
            <person name="Ohm R.A."/>
            <person name="Otillar R.P."/>
            <person name="Pangilinan J.L."/>
            <person name="Peng Y."/>
            <person name="Rokas A."/>
            <person name="Rosa C.A."/>
            <person name="Scheuner C."/>
            <person name="Sibirny A.A."/>
            <person name="Slot J.C."/>
            <person name="Stielow J.B."/>
            <person name="Sun H."/>
            <person name="Kurtzman C.P."/>
            <person name="Blackwell M."/>
            <person name="Grigoriev I.V."/>
            <person name="Jeffries T.W."/>
        </authorList>
    </citation>
    <scope>NUCLEOTIDE SEQUENCE [LARGE SCALE GENOMIC DNA]</scope>
    <source>
        <strain evidence="13">NRRL Y-1626</strain>
    </source>
</reference>
<feature type="compositionally biased region" description="Low complexity" evidence="9">
    <location>
        <begin position="644"/>
        <end position="655"/>
    </location>
</feature>
<evidence type="ECO:0000256" key="7">
    <source>
        <dbReference type="ARBA" id="ARBA00022833"/>
    </source>
</evidence>
<dbReference type="InterPro" id="IPR038654">
    <property type="entry name" value="PINIT_sf"/>
</dbReference>
<evidence type="ECO:0000259" key="11">
    <source>
        <dbReference type="PROSITE" id="PS51466"/>
    </source>
</evidence>
<dbReference type="GO" id="GO:0000785">
    <property type="term" value="C:chromatin"/>
    <property type="evidence" value="ECO:0007669"/>
    <property type="project" value="TreeGrafter"/>
</dbReference>
<evidence type="ECO:0000256" key="2">
    <source>
        <dbReference type="ARBA" id="ARBA00005383"/>
    </source>
</evidence>
<keyword evidence="13" id="KW-1185">Reference proteome</keyword>
<keyword evidence="3" id="KW-0808">Transferase</keyword>
<keyword evidence="7" id="KW-0862">Zinc</keyword>
<dbReference type="UniPathway" id="UPA00886"/>
<evidence type="ECO:0000256" key="4">
    <source>
        <dbReference type="ARBA" id="ARBA00022723"/>
    </source>
</evidence>
<dbReference type="AlphaFoldDB" id="A0A1B7TC84"/>
<dbReference type="Proteomes" id="UP000092321">
    <property type="component" value="Unassembled WGS sequence"/>
</dbReference>
<keyword evidence="6" id="KW-0833">Ubl conjugation pathway</keyword>
<dbReference type="InterPro" id="IPR004181">
    <property type="entry name" value="Znf_MIZ"/>
</dbReference>
<dbReference type="EMBL" id="LXPE01000019">
    <property type="protein sequence ID" value="OBA26359.1"/>
    <property type="molecule type" value="Genomic_DNA"/>
</dbReference>
<evidence type="ECO:0000259" key="10">
    <source>
        <dbReference type="PROSITE" id="PS51044"/>
    </source>
</evidence>
<feature type="region of interest" description="Disordered" evidence="9">
    <location>
        <begin position="537"/>
        <end position="556"/>
    </location>
</feature>
<accession>A0A1B7TC84</accession>
<comment type="similarity">
    <text evidence="2">Belongs to the PIAS family.</text>
</comment>
<dbReference type="PANTHER" id="PTHR10782">
    <property type="entry name" value="ZINC FINGER MIZ DOMAIN-CONTAINING PROTEIN"/>
    <property type="match status" value="1"/>
</dbReference>
<dbReference type="Pfam" id="PF02891">
    <property type="entry name" value="zf-MIZ"/>
    <property type="match status" value="1"/>
</dbReference>
<feature type="region of interest" description="Disordered" evidence="9">
    <location>
        <begin position="626"/>
        <end position="678"/>
    </location>
</feature>
<dbReference type="InterPro" id="IPR023321">
    <property type="entry name" value="PINIT"/>
</dbReference>
<dbReference type="InterPro" id="IPR013083">
    <property type="entry name" value="Znf_RING/FYVE/PHD"/>
</dbReference>
<evidence type="ECO:0008006" key="14">
    <source>
        <dbReference type="Google" id="ProtNLM"/>
    </source>
</evidence>
<dbReference type="SUPFAM" id="SSF57850">
    <property type="entry name" value="RING/U-box"/>
    <property type="match status" value="1"/>
</dbReference>
<dbReference type="Gene3D" id="3.30.40.10">
    <property type="entry name" value="Zinc/RING finger domain, C3HC4 (zinc finger)"/>
    <property type="match status" value="1"/>
</dbReference>
<protein>
    <recommendedName>
        <fullName evidence="14">Zf-MIZ-domain-containing protein</fullName>
    </recommendedName>
</protein>
<dbReference type="PROSITE" id="PS51466">
    <property type="entry name" value="PINIT"/>
    <property type="match status" value="1"/>
</dbReference>
<evidence type="ECO:0000256" key="9">
    <source>
        <dbReference type="SAM" id="MobiDB-lite"/>
    </source>
</evidence>
<evidence type="ECO:0000256" key="8">
    <source>
        <dbReference type="PROSITE-ProRule" id="PRU00452"/>
    </source>
</evidence>
<evidence type="ECO:0000313" key="12">
    <source>
        <dbReference type="EMBL" id="OBA26359.1"/>
    </source>
</evidence>
<feature type="domain" description="SP-RING-type" evidence="10">
    <location>
        <begin position="393"/>
        <end position="474"/>
    </location>
</feature>
<evidence type="ECO:0000313" key="13">
    <source>
        <dbReference type="Proteomes" id="UP000092321"/>
    </source>
</evidence>